<evidence type="ECO:0000313" key="1">
    <source>
        <dbReference type="EMBL" id="VAW01096.1"/>
    </source>
</evidence>
<dbReference type="InterPro" id="IPR016936">
    <property type="entry name" value="UCP029693"/>
</dbReference>
<dbReference type="Pfam" id="PF10095">
    <property type="entry name" value="DUF2333"/>
    <property type="match status" value="1"/>
</dbReference>
<sequence>NRHKTFGLLDMKADKIFYRVKGGTYAYFMLLQALQTDFTDVIKDRNTARLYDEMLLELRRAAVMQPLVVNNGTPSGQAFPNHLANQGFHLLRARTKMREITDVLRK</sequence>
<protein>
    <recommendedName>
        <fullName evidence="2">DUF2333 domain-containing protein</fullName>
    </recommendedName>
</protein>
<reference evidence="1" key="1">
    <citation type="submission" date="2018-06" db="EMBL/GenBank/DDBJ databases">
        <authorList>
            <person name="Zhirakovskaya E."/>
        </authorList>
    </citation>
    <scope>NUCLEOTIDE SEQUENCE</scope>
</reference>
<feature type="non-terminal residue" evidence="1">
    <location>
        <position position="1"/>
    </location>
</feature>
<name>A0A3B0T2B1_9ZZZZ</name>
<evidence type="ECO:0008006" key="2">
    <source>
        <dbReference type="Google" id="ProtNLM"/>
    </source>
</evidence>
<dbReference type="EMBL" id="UOEE01000310">
    <property type="protein sequence ID" value="VAW01096.1"/>
    <property type="molecule type" value="Genomic_DNA"/>
</dbReference>
<accession>A0A3B0T2B1</accession>
<dbReference type="AlphaFoldDB" id="A0A3B0T2B1"/>
<proteinExistence type="predicted"/>
<organism evidence="1">
    <name type="scientific">hydrothermal vent metagenome</name>
    <dbReference type="NCBI Taxonomy" id="652676"/>
    <lineage>
        <taxon>unclassified sequences</taxon>
        <taxon>metagenomes</taxon>
        <taxon>ecological metagenomes</taxon>
    </lineage>
</organism>
<gene>
    <name evidence="1" type="ORF">MNBD_ALPHA06-2237</name>
</gene>